<protein>
    <submittedName>
        <fullName evidence="6">Oligopeptide-binding protein AppA</fullName>
    </submittedName>
</protein>
<dbReference type="Gene3D" id="3.10.105.10">
    <property type="entry name" value="Dipeptide-binding Protein, Domain 3"/>
    <property type="match status" value="1"/>
</dbReference>
<dbReference type="GO" id="GO:0030288">
    <property type="term" value="C:outer membrane-bounded periplasmic space"/>
    <property type="evidence" value="ECO:0007669"/>
    <property type="project" value="TreeGrafter"/>
</dbReference>
<dbReference type="InterPro" id="IPR000914">
    <property type="entry name" value="SBP_5_dom"/>
</dbReference>
<dbReference type="GO" id="GO:0015833">
    <property type="term" value="P:peptide transport"/>
    <property type="evidence" value="ECO:0007669"/>
    <property type="project" value="TreeGrafter"/>
</dbReference>
<dbReference type="Gene3D" id="3.40.190.10">
    <property type="entry name" value="Periplasmic binding protein-like II"/>
    <property type="match status" value="1"/>
</dbReference>
<evidence type="ECO:0000259" key="5">
    <source>
        <dbReference type="Pfam" id="PF00496"/>
    </source>
</evidence>
<feature type="domain" description="Solute-binding protein family 5" evidence="5">
    <location>
        <begin position="104"/>
        <end position="505"/>
    </location>
</feature>
<evidence type="ECO:0000313" key="6">
    <source>
        <dbReference type="EMBL" id="SLN54092.1"/>
    </source>
</evidence>
<dbReference type="GO" id="GO:0043190">
    <property type="term" value="C:ATP-binding cassette (ABC) transporter complex"/>
    <property type="evidence" value="ECO:0007669"/>
    <property type="project" value="InterPro"/>
</dbReference>
<feature type="signal peptide" evidence="4">
    <location>
        <begin position="1"/>
        <end position="27"/>
    </location>
</feature>
<dbReference type="Proteomes" id="UP000193307">
    <property type="component" value="Unassembled WGS sequence"/>
</dbReference>
<dbReference type="OrthoDB" id="9803988at2"/>
<dbReference type="CDD" id="cd08497">
    <property type="entry name" value="MbnE-like"/>
    <property type="match status" value="1"/>
</dbReference>
<dbReference type="PIRSF" id="PIRSF002741">
    <property type="entry name" value="MppA"/>
    <property type="match status" value="1"/>
</dbReference>
<evidence type="ECO:0000256" key="4">
    <source>
        <dbReference type="SAM" id="SignalP"/>
    </source>
</evidence>
<dbReference type="PANTHER" id="PTHR30290:SF64">
    <property type="entry name" value="ABC TRANSPORTER PERIPLASMIC BINDING PROTEIN"/>
    <property type="match status" value="1"/>
</dbReference>
<evidence type="ECO:0000256" key="3">
    <source>
        <dbReference type="ARBA" id="ARBA00022729"/>
    </source>
</evidence>
<feature type="chain" id="PRO_5011012522" evidence="4">
    <location>
        <begin position="28"/>
        <end position="604"/>
    </location>
</feature>
<dbReference type="Pfam" id="PF00496">
    <property type="entry name" value="SBP_bac_5"/>
    <property type="match status" value="1"/>
</dbReference>
<evidence type="ECO:0000256" key="1">
    <source>
        <dbReference type="ARBA" id="ARBA00004418"/>
    </source>
</evidence>
<dbReference type="RefSeq" id="WP_085849879.1">
    <property type="nucleotide sequence ID" value="NZ_FNZV01000009.1"/>
</dbReference>
<comment type="subcellular location">
    <subcellularLocation>
        <location evidence="1">Periplasm</location>
    </subcellularLocation>
</comment>
<dbReference type="SUPFAM" id="SSF53850">
    <property type="entry name" value="Periplasmic binding protein-like II"/>
    <property type="match status" value="1"/>
</dbReference>
<dbReference type="EMBL" id="FWFW01000009">
    <property type="protein sequence ID" value="SLN54092.1"/>
    <property type="molecule type" value="Genomic_DNA"/>
</dbReference>
<accession>A0A1Y5T1V4</accession>
<dbReference type="STRING" id="658057.SAMN04488032_10977"/>
<gene>
    <name evidence="6" type="primary">appA</name>
    <name evidence="6" type="ORF">PAM7971_02767</name>
</gene>
<name>A0A1Y5T1V4_9RHOB</name>
<keyword evidence="3 4" id="KW-0732">Signal</keyword>
<dbReference type="GO" id="GO:1904680">
    <property type="term" value="F:peptide transmembrane transporter activity"/>
    <property type="evidence" value="ECO:0007669"/>
    <property type="project" value="TreeGrafter"/>
</dbReference>
<proteinExistence type="inferred from homology"/>
<dbReference type="GO" id="GO:0042884">
    <property type="term" value="P:microcin transport"/>
    <property type="evidence" value="ECO:0007669"/>
    <property type="project" value="TreeGrafter"/>
</dbReference>
<keyword evidence="7" id="KW-1185">Reference proteome</keyword>
<organism evidence="6 7">
    <name type="scientific">Pacificibacter marinus</name>
    <dbReference type="NCBI Taxonomy" id="658057"/>
    <lineage>
        <taxon>Bacteria</taxon>
        <taxon>Pseudomonadati</taxon>
        <taxon>Pseudomonadota</taxon>
        <taxon>Alphaproteobacteria</taxon>
        <taxon>Rhodobacterales</taxon>
        <taxon>Roseobacteraceae</taxon>
        <taxon>Pacificibacter</taxon>
    </lineage>
</organism>
<evidence type="ECO:0000313" key="7">
    <source>
        <dbReference type="Proteomes" id="UP000193307"/>
    </source>
</evidence>
<dbReference type="PANTHER" id="PTHR30290">
    <property type="entry name" value="PERIPLASMIC BINDING COMPONENT OF ABC TRANSPORTER"/>
    <property type="match status" value="1"/>
</dbReference>
<comment type="similarity">
    <text evidence="2">Belongs to the bacterial solute-binding protein 5 family.</text>
</comment>
<dbReference type="InterPro" id="IPR039424">
    <property type="entry name" value="SBP_5"/>
</dbReference>
<reference evidence="6 7" key="1">
    <citation type="submission" date="2017-03" db="EMBL/GenBank/DDBJ databases">
        <authorList>
            <person name="Afonso C.L."/>
            <person name="Miller P.J."/>
            <person name="Scott M.A."/>
            <person name="Spackman E."/>
            <person name="Goraichik I."/>
            <person name="Dimitrov K.M."/>
            <person name="Suarez D.L."/>
            <person name="Swayne D.E."/>
        </authorList>
    </citation>
    <scope>NUCLEOTIDE SEQUENCE [LARGE SCALE GENOMIC DNA]</scope>
    <source>
        <strain evidence="6 7">CECT 7971</strain>
    </source>
</reference>
<sequence>MATQFFGKTIKTTTALALCLAGSIAFAEPKHGIAMYGDPDLPQGFVSLPYANPDAPKGGKIVTGEGGTFDSLNPFIQKGSTPWQLGYMLAESLMGRSYGEPFALYGLLAESIDVGPNRKWVEFTLRPEAKFSDGSPVTVEDVMWSYEKLGTEGHGRYASLWLQIEKLEQTGPHSVKFTFNTDNRELALLVGMRPILKKAQWDGKDFTKSGFDQIPIGSAPYVVSDFKAGSFVELTRNPDYWGQDVPFMQGQANLDTIRWEFFADSSLVIEAFKAGELNAHREFNVQTWEDQYNFPSIEKGDVVKSIVPHQRPSGMTGFAMNTRLPEFQDWRVRQALIEAFNFEYINEVQTGSKQSRITSYFSNSVLGMKNGPATGKVAELLAPFADELLPGAIDGYAMPQTNGTQNDRKSMRRTLGLFEQAGWTVQDGVMKNANGAAFTFEIVLQVGDDENQSIIDTYVTALKQLGISPKVTVVDRPQYTERMNRFEFGMTNFRRGLSLSPGNEQKLYWGSDSAQTEGSRNIIGIQSDAVDTLIDNILSSPSKDDFLAATRALDRVLTSGRYVIPIYQWNISRLAHAKELKFPETLPIYGDWIGWQPDVWYWKK</sequence>
<dbReference type="InterPro" id="IPR030678">
    <property type="entry name" value="Peptide/Ni-bd"/>
</dbReference>
<dbReference type="AlphaFoldDB" id="A0A1Y5T1V4"/>
<evidence type="ECO:0000256" key="2">
    <source>
        <dbReference type="ARBA" id="ARBA00005695"/>
    </source>
</evidence>